<keyword evidence="2" id="KW-1185">Reference proteome</keyword>
<name>A0A319F8U2_ASPSB</name>
<organism evidence="1 2">
    <name type="scientific">Aspergillus sclerotiicarbonarius (strain CBS 121057 / IBT 28362)</name>
    <dbReference type="NCBI Taxonomy" id="1448318"/>
    <lineage>
        <taxon>Eukaryota</taxon>
        <taxon>Fungi</taxon>
        <taxon>Dikarya</taxon>
        <taxon>Ascomycota</taxon>
        <taxon>Pezizomycotina</taxon>
        <taxon>Eurotiomycetes</taxon>
        <taxon>Eurotiomycetidae</taxon>
        <taxon>Eurotiales</taxon>
        <taxon>Aspergillaceae</taxon>
        <taxon>Aspergillus</taxon>
        <taxon>Aspergillus subgen. Circumdati</taxon>
    </lineage>
</organism>
<accession>A0A319F8U2</accession>
<dbReference type="Proteomes" id="UP000248423">
    <property type="component" value="Unassembled WGS sequence"/>
</dbReference>
<sequence>MCHFILEASGLVAPGPSIPIAAIQQKPSSSTGCGMDPLHSGMTLRVGDCEYRMTVPSDPTLSASSMARRCRSSAVTPPVFPHYLRTPYALCCWQLKISRLVLRTGTGIQQLGALEHPGNSECTDRRTTACTGHEADFNNSHPSCRMQCDLGRPSSRMETKG</sequence>
<dbReference type="AlphaFoldDB" id="A0A319F8U2"/>
<reference evidence="1 2" key="1">
    <citation type="submission" date="2018-02" db="EMBL/GenBank/DDBJ databases">
        <title>The genomes of Aspergillus section Nigri reveals drivers in fungal speciation.</title>
        <authorList>
            <consortium name="DOE Joint Genome Institute"/>
            <person name="Vesth T.C."/>
            <person name="Nybo J."/>
            <person name="Theobald S."/>
            <person name="Brandl J."/>
            <person name="Frisvad J.C."/>
            <person name="Nielsen K.F."/>
            <person name="Lyhne E.K."/>
            <person name="Kogle M.E."/>
            <person name="Kuo A."/>
            <person name="Riley R."/>
            <person name="Clum A."/>
            <person name="Nolan M."/>
            <person name="Lipzen A."/>
            <person name="Salamov A."/>
            <person name="Henrissat B."/>
            <person name="Wiebenga A."/>
            <person name="De vries R.P."/>
            <person name="Grigoriev I.V."/>
            <person name="Mortensen U.H."/>
            <person name="Andersen M.R."/>
            <person name="Baker S.E."/>
        </authorList>
    </citation>
    <scope>NUCLEOTIDE SEQUENCE [LARGE SCALE GENOMIC DNA]</scope>
    <source>
        <strain evidence="1 2">CBS 121057</strain>
    </source>
</reference>
<dbReference type="VEuPathDB" id="FungiDB:BO78DRAFT_390526"/>
<evidence type="ECO:0000313" key="1">
    <source>
        <dbReference type="EMBL" id="PYI02153.1"/>
    </source>
</evidence>
<protein>
    <submittedName>
        <fullName evidence="1">Uncharacterized protein</fullName>
    </submittedName>
</protein>
<evidence type="ECO:0000313" key="2">
    <source>
        <dbReference type="Proteomes" id="UP000248423"/>
    </source>
</evidence>
<proteinExistence type="predicted"/>
<gene>
    <name evidence="1" type="ORF">BO78DRAFT_390526</name>
</gene>
<dbReference type="EMBL" id="KZ826400">
    <property type="protein sequence ID" value="PYI02153.1"/>
    <property type="molecule type" value="Genomic_DNA"/>
</dbReference>